<keyword evidence="3" id="KW-0808">Transferase</keyword>
<dbReference type="InterPro" id="IPR028098">
    <property type="entry name" value="Glyco_trans_4-like_N"/>
</dbReference>
<keyword evidence="4" id="KW-1185">Reference proteome</keyword>
<dbReference type="AlphaFoldDB" id="A0A4Q0XCL8"/>
<dbReference type="InterPro" id="IPR001296">
    <property type="entry name" value="Glyco_trans_1"/>
</dbReference>
<evidence type="ECO:0000259" key="1">
    <source>
        <dbReference type="Pfam" id="PF00534"/>
    </source>
</evidence>
<dbReference type="Gene3D" id="3.40.50.2000">
    <property type="entry name" value="Glycogen Phosphorylase B"/>
    <property type="match status" value="2"/>
</dbReference>
<dbReference type="RefSeq" id="WP_129018916.1">
    <property type="nucleotide sequence ID" value="NZ_SDDZ01000019.1"/>
</dbReference>
<accession>A0A4Q0XCL8</accession>
<evidence type="ECO:0000313" key="4">
    <source>
        <dbReference type="Proteomes" id="UP000289792"/>
    </source>
</evidence>
<evidence type="ECO:0000313" key="3">
    <source>
        <dbReference type="EMBL" id="RXJ44316.1"/>
    </source>
</evidence>
<dbReference type="PANTHER" id="PTHR45947">
    <property type="entry name" value="SULFOQUINOVOSYL TRANSFERASE SQD2"/>
    <property type="match status" value="1"/>
</dbReference>
<dbReference type="EMBL" id="SDDZ01000019">
    <property type="protein sequence ID" value="RXJ44316.1"/>
    <property type="molecule type" value="Genomic_DNA"/>
</dbReference>
<evidence type="ECO:0000259" key="2">
    <source>
        <dbReference type="Pfam" id="PF13439"/>
    </source>
</evidence>
<proteinExistence type="predicted"/>
<reference evidence="3 4" key="1">
    <citation type="submission" date="2019-01" db="EMBL/GenBank/DDBJ databases">
        <title>Genome sequence of the Antarctic species Gelidibacter gilvus ACAM 158(T).</title>
        <authorList>
            <person name="Bowman J.P."/>
        </authorList>
    </citation>
    <scope>NUCLEOTIDE SEQUENCE [LARGE SCALE GENOMIC DNA]</scope>
    <source>
        <strain evidence="3 4">IC158</strain>
    </source>
</reference>
<name>A0A4Q0XCL8_9FLAO</name>
<dbReference type="Proteomes" id="UP000289792">
    <property type="component" value="Unassembled WGS sequence"/>
</dbReference>
<sequence>MKIGIIAHNDHPIFEPFQGGLEMFTSLLVNELVKRDYEVYTLCNRGSQLSGEMVFYTELDQNLNDDPVDSELNKFGEFYSSINTFLAINFDVIHNHSISHHAIVLGSVIDIPFVTSFHCPIFDNIYVAINAIKNRPNQIFTTVSNHLKVDFQKHLLNVRTVYNGIDLNAWEIYAPKEDYFSWCGRICKEKGLMEIMDLCHVNNLNLKIAGPISDRSYFEEFITPRLEKYDHCEYLGHLNQKQVNQLYAQSKAFLFSSIWQEPYGMVIAEALASGTPVIANDIGAASEIITDDCGILFDINKPETFVRAIAGLNTLDRVNCRERAENFCSHLRMVDAYEQIYIEIASEK</sequence>
<dbReference type="OrthoDB" id="9768685at2"/>
<dbReference type="Pfam" id="PF00534">
    <property type="entry name" value="Glycos_transf_1"/>
    <property type="match status" value="1"/>
</dbReference>
<organism evidence="3 4">
    <name type="scientific">Gelidibacter gilvus</name>
    <dbReference type="NCBI Taxonomy" id="59602"/>
    <lineage>
        <taxon>Bacteria</taxon>
        <taxon>Pseudomonadati</taxon>
        <taxon>Bacteroidota</taxon>
        <taxon>Flavobacteriia</taxon>
        <taxon>Flavobacteriales</taxon>
        <taxon>Flavobacteriaceae</taxon>
        <taxon>Gelidibacter</taxon>
    </lineage>
</organism>
<feature type="domain" description="Glycosyltransferase subfamily 4-like N-terminal" evidence="2">
    <location>
        <begin position="19"/>
        <end position="168"/>
    </location>
</feature>
<feature type="domain" description="Glycosyl transferase family 1" evidence="1">
    <location>
        <begin position="177"/>
        <end position="323"/>
    </location>
</feature>
<dbReference type="SUPFAM" id="SSF53756">
    <property type="entry name" value="UDP-Glycosyltransferase/glycogen phosphorylase"/>
    <property type="match status" value="1"/>
</dbReference>
<comment type="caution">
    <text evidence="3">The sequence shown here is derived from an EMBL/GenBank/DDBJ whole genome shotgun (WGS) entry which is preliminary data.</text>
</comment>
<dbReference type="GO" id="GO:0016757">
    <property type="term" value="F:glycosyltransferase activity"/>
    <property type="evidence" value="ECO:0007669"/>
    <property type="project" value="InterPro"/>
</dbReference>
<dbReference type="InterPro" id="IPR050194">
    <property type="entry name" value="Glycosyltransferase_grp1"/>
</dbReference>
<protein>
    <submittedName>
        <fullName evidence="3">Glycosyltransferase family 4 protein</fullName>
    </submittedName>
</protein>
<dbReference type="PANTHER" id="PTHR45947:SF3">
    <property type="entry name" value="SULFOQUINOVOSYL TRANSFERASE SQD2"/>
    <property type="match status" value="1"/>
</dbReference>
<dbReference type="Pfam" id="PF13439">
    <property type="entry name" value="Glyco_transf_4"/>
    <property type="match status" value="1"/>
</dbReference>
<gene>
    <name evidence="3" type="ORF">ESZ48_18105</name>
</gene>